<dbReference type="Proteomes" id="UP000533637">
    <property type="component" value="Unassembled WGS sequence"/>
</dbReference>
<dbReference type="SUPFAM" id="SSF48452">
    <property type="entry name" value="TPR-like"/>
    <property type="match status" value="1"/>
</dbReference>
<dbReference type="InterPro" id="IPR012944">
    <property type="entry name" value="SusD_RagB_dom"/>
</dbReference>
<evidence type="ECO:0000256" key="2">
    <source>
        <dbReference type="ARBA" id="ARBA00006275"/>
    </source>
</evidence>
<dbReference type="EMBL" id="JACHOC010000003">
    <property type="protein sequence ID" value="MBB4622195.1"/>
    <property type="molecule type" value="Genomic_DNA"/>
</dbReference>
<dbReference type="InterPro" id="IPR011990">
    <property type="entry name" value="TPR-like_helical_dom_sf"/>
</dbReference>
<feature type="domain" description="RagB/SusD" evidence="7">
    <location>
        <begin position="321"/>
        <end position="636"/>
    </location>
</feature>
<dbReference type="Gene3D" id="1.25.40.390">
    <property type="match status" value="1"/>
</dbReference>
<comment type="subcellular location">
    <subcellularLocation>
        <location evidence="1">Cell outer membrane</location>
    </subcellularLocation>
</comment>
<evidence type="ECO:0000256" key="5">
    <source>
        <dbReference type="ARBA" id="ARBA00023237"/>
    </source>
</evidence>
<dbReference type="Pfam" id="PF14322">
    <property type="entry name" value="SusD-like_3"/>
    <property type="match status" value="1"/>
</dbReference>
<comment type="similarity">
    <text evidence="2">Belongs to the SusD family.</text>
</comment>
<organism evidence="9 10">
    <name type="scientific">Parabacteroides faecis</name>
    <dbReference type="NCBI Taxonomy" id="1217282"/>
    <lineage>
        <taxon>Bacteria</taxon>
        <taxon>Pseudomonadati</taxon>
        <taxon>Bacteroidota</taxon>
        <taxon>Bacteroidia</taxon>
        <taxon>Bacteroidales</taxon>
        <taxon>Tannerellaceae</taxon>
        <taxon>Parabacteroides</taxon>
    </lineage>
</organism>
<feature type="domain" description="SusD-like N-terminal" evidence="8">
    <location>
        <begin position="85"/>
        <end position="233"/>
    </location>
</feature>
<dbReference type="RefSeq" id="WP_183670522.1">
    <property type="nucleotide sequence ID" value="NZ_BMPB01000001.1"/>
</dbReference>
<keyword evidence="4" id="KW-0472">Membrane</keyword>
<keyword evidence="3 6" id="KW-0732">Signal</keyword>
<evidence type="ECO:0000256" key="6">
    <source>
        <dbReference type="SAM" id="SignalP"/>
    </source>
</evidence>
<evidence type="ECO:0000256" key="4">
    <source>
        <dbReference type="ARBA" id="ARBA00023136"/>
    </source>
</evidence>
<evidence type="ECO:0000259" key="7">
    <source>
        <dbReference type="Pfam" id="PF07980"/>
    </source>
</evidence>
<feature type="chain" id="PRO_5046382831" description="RagB/SusD family nutrient uptake outer membrane protein" evidence="6">
    <location>
        <begin position="21"/>
        <end position="640"/>
    </location>
</feature>
<dbReference type="Pfam" id="PF07980">
    <property type="entry name" value="SusD_RagB"/>
    <property type="match status" value="1"/>
</dbReference>
<evidence type="ECO:0000256" key="1">
    <source>
        <dbReference type="ARBA" id="ARBA00004442"/>
    </source>
</evidence>
<gene>
    <name evidence="9" type="ORF">GGQ57_002092</name>
</gene>
<protein>
    <recommendedName>
        <fullName evidence="11">RagB/SusD family nutrient uptake outer membrane protein</fullName>
    </recommendedName>
</protein>
<keyword evidence="5" id="KW-0998">Cell outer membrane</keyword>
<name>A0ABR6KL58_9BACT</name>
<dbReference type="InterPro" id="IPR033985">
    <property type="entry name" value="SusD-like_N"/>
</dbReference>
<evidence type="ECO:0000256" key="3">
    <source>
        <dbReference type="ARBA" id="ARBA00022729"/>
    </source>
</evidence>
<dbReference type="PROSITE" id="PS51257">
    <property type="entry name" value="PROKAR_LIPOPROTEIN"/>
    <property type="match status" value="1"/>
</dbReference>
<feature type="signal peptide" evidence="6">
    <location>
        <begin position="1"/>
        <end position="20"/>
    </location>
</feature>
<proteinExistence type="inferred from homology"/>
<evidence type="ECO:0000313" key="10">
    <source>
        <dbReference type="Proteomes" id="UP000533637"/>
    </source>
</evidence>
<comment type="caution">
    <text evidence="9">The sequence shown here is derived from an EMBL/GenBank/DDBJ whole genome shotgun (WGS) entry which is preliminary data.</text>
</comment>
<evidence type="ECO:0008006" key="11">
    <source>
        <dbReference type="Google" id="ProtNLM"/>
    </source>
</evidence>
<accession>A0ABR6KL58</accession>
<reference evidence="9 10" key="1">
    <citation type="submission" date="2020-08" db="EMBL/GenBank/DDBJ databases">
        <title>Genomic Encyclopedia of Type Strains, Phase IV (KMG-IV): sequencing the most valuable type-strain genomes for metagenomic binning, comparative biology and taxonomic classification.</title>
        <authorList>
            <person name="Goeker M."/>
        </authorList>
    </citation>
    <scope>NUCLEOTIDE SEQUENCE [LARGE SCALE GENOMIC DNA]</scope>
    <source>
        <strain evidence="9 10">DSM 102983</strain>
    </source>
</reference>
<keyword evidence="10" id="KW-1185">Reference proteome</keyword>
<sequence>MKIINALLLFISLTTLSSCSDYLDVVPDNIPTIDHAFNNRVNAEKYLFTCYSYLPNPVDPNANEALLGGYESWIAPEGWWYFDNSNNLYAWKLARDGQNSNDPLLNSWDGGNGAGNLFIAIRDCNIFLENIDKPVDLEEYEKVRWVSEVKFLKAYYHFYLLRKYGPIPIVDENLPVSSTPEEVRVYREPVDDVVKYIADLLDDCLEDLPDDIQNQTQEMGRITKSAALALKAKALTLCASPIFNGNPFYTNIKDNKGRNLFSTSYDPAKWTVAAEAIKQAIDFAESHGAGLYYYQGFDPISDSTRIKLNVRGAVTERWNKEILWGSTKNDNFLQQVAAVRLQNAPASAPVISMMSPTIQVAERFYSNHGVPIEEDKTWDYANRYKTGIVSQEERYYLKEGYETANLHMKREPRFYASLSFDGCIIYGNGVVGDQDYSKLNYAQMKKGQTGGMTAAEKYSASGYLPKKLVGVESVINGSNWTSKRYSFPVIRLADLYLMYAEALNESKSTPDNDVYFWIDEVRKRAGLEGVKESWTKYSTNSSKVNTKEGMREIIHRERMIELSFEGEPYWDLLRWKEAESEFKKPITGWNVKGENTTEYYEVKVLTQPQFSIKNYLFPIKQNSLDVNPNLIQNFGWGTSN</sequence>
<evidence type="ECO:0000259" key="8">
    <source>
        <dbReference type="Pfam" id="PF14322"/>
    </source>
</evidence>
<evidence type="ECO:0000313" key="9">
    <source>
        <dbReference type="EMBL" id="MBB4622195.1"/>
    </source>
</evidence>